<comment type="similarity">
    <text evidence="1">Belongs to the transglycosylase Slt family.</text>
</comment>
<feature type="chain" id="PRO_5045040029" description="Transglycosylase SLT domain-containing protein" evidence="2">
    <location>
        <begin position="24"/>
        <end position="262"/>
    </location>
</feature>
<evidence type="ECO:0000313" key="4">
    <source>
        <dbReference type="EMBL" id="GAA0704165.1"/>
    </source>
</evidence>
<keyword evidence="5" id="KW-1185">Reference proteome</keyword>
<dbReference type="CDD" id="cd00254">
    <property type="entry name" value="LT-like"/>
    <property type="match status" value="1"/>
</dbReference>
<evidence type="ECO:0000313" key="5">
    <source>
        <dbReference type="Proteomes" id="UP001501523"/>
    </source>
</evidence>
<evidence type="ECO:0000259" key="3">
    <source>
        <dbReference type="Pfam" id="PF01464"/>
    </source>
</evidence>
<name>A0ABN1IB69_9GAMM</name>
<gene>
    <name evidence="4" type="ORF">GCM10009105_00800</name>
</gene>
<feature type="signal peptide" evidence="2">
    <location>
        <begin position="1"/>
        <end position="23"/>
    </location>
</feature>
<dbReference type="PANTHER" id="PTHR37423">
    <property type="entry name" value="SOLUBLE LYTIC MUREIN TRANSGLYCOSYLASE-RELATED"/>
    <property type="match status" value="1"/>
</dbReference>
<proteinExistence type="inferred from homology"/>
<dbReference type="InterPro" id="IPR008258">
    <property type="entry name" value="Transglycosylase_SLT_dom_1"/>
</dbReference>
<evidence type="ECO:0000256" key="2">
    <source>
        <dbReference type="SAM" id="SignalP"/>
    </source>
</evidence>
<reference evidence="4 5" key="1">
    <citation type="journal article" date="2019" name="Int. J. Syst. Evol. Microbiol.">
        <title>The Global Catalogue of Microorganisms (GCM) 10K type strain sequencing project: providing services to taxonomists for standard genome sequencing and annotation.</title>
        <authorList>
            <consortium name="The Broad Institute Genomics Platform"/>
            <consortium name="The Broad Institute Genome Sequencing Center for Infectious Disease"/>
            <person name="Wu L."/>
            <person name="Ma J."/>
        </authorList>
    </citation>
    <scope>NUCLEOTIDE SEQUENCE [LARGE SCALE GENOMIC DNA]</scope>
    <source>
        <strain evidence="4 5">JCM 15421</strain>
    </source>
</reference>
<comment type="caution">
    <text evidence="4">The sequence shown here is derived from an EMBL/GenBank/DDBJ whole genome shotgun (WGS) entry which is preliminary data.</text>
</comment>
<dbReference type="Pfam" id="PF01464">
    <property type="entry name" value="SLT"/>
    <property type="match status" value="1"/>
</dbReference>
<feature type="domain" description="Transglycosylase SLT" evidence="3">
    <location>
        <begin position="127"/>
        <end position="224"/>
    </location>
</feature>
<dbReference type="InterPro" id="IPR023346">
    <property type="entry name" value="Lysozyme-like_dom_sf"/>
</dbReference>
<protein>
    <recommendedName>
        <fullName evidence="3">Transglycosylase SLT domain-containing protein</fullName>
    </recommendedName>
</protein>
<dbReference type="EMBL" id="BAAAEU010000001">
    <property type="protein sequence ID" value="GAA0704165.1"/>
    <property type="molecule type" value="Genomic_DNA"/>
</dbReference>
<dbReference type="Proteomes" id="UP001501523">
    <property type="component" value="Unassembled WGS sequence"/>
</dbReference>
<dbReference type="Gene3D" id="1.10.530.10">
    <property type="match status" value="1"/>
</dbReference>
<dbReference type="RefSeq" id="WP_343785994.1">
    <property type="nucleotide sequence ID" value="NZ_BAAAEU010000001.1"/>
</dbReference>
<sequence length="262" mass="27955">MARRLIPALLILLAFAIPPKARARTVYRCVRDGTVSLATAPEPGSQCFAKELDDNAAILPNLWGTMGVVHGTLYQRTQDGKTVYSTRNLPGSTRVLAFTVKTPEGSPAHAGLGKVGAPRLGEFPRQFKAAANATGVDEAWLRAIAHAESAYDANAISVKNAKGVMQLMPDVIADYGVKDPFSAKESIMAGARHLKTLQTLYEGDLTLVAAAYNAGIGAVTQYGGVPPYVETQEYVAKVQALYARYRKAMGLAALPVQLQPAQ</sequence>
<evidence type="ECO:0000256" key="1">
    <source>
        <dbReference type="ARBA" id="ARBA00007734"/>
    </source>
</evidence>
<keyword evidence="2" id="KW-0732">Signal</keyword>
<accession>A0ABN1IB69</accession>
<dbReference type="PANTHER" id="PTHR37423:SF2">
    <property type="entry name" value="MEMBRANE-BOUND LYTIC MUREIN TRANSGLYCOSYLASE C"/>
    <property type="match status" value="1"/>
</dbReference>
<dbReference type="SUPFAM" id="SSF53955">
    <property type="entry name" value="Lysozyme-like"/>
    <property type="match status" value="1"/>
</dbReference>
<organism evidence="4 5">
    <name type="scientific">Dokdonella soli</name>
    <dbReference type="NCBI Taxonomy" id="529810"/>
    <lineage>
        <taxon>Bacteria</taxon>
        <taxon>Pseudomonadati</taxon>
        <taxon>Pseudomonadota</taxon>
        <taxon>Gammaproteobacteria</taxon>
        <taxon>Lysobacterales</taxon>
        <taxon>Rhodanobacteraceae</taxon>
        <taxon>Dokdonella</taxon>
    </lineage>
</organism>